<dbReference type="InterPro" id="IPR050680">
    <property type="entry name" value="YpeA/RimI_acetyltransf"/>
</dbReference>
<feature type="region of interest" description="Disordered" evidence="3">
    <location>
        <begin position="52"/>
        <end position="71"/>
    </location>
</feature>
<feature type="domain" description="N-acetyltransferase" evidence="4">
    <location>
        <begin position="292"/>
        <end position="445"/>
    </location>
</feature>
<dbReference type="SUPFAM" id="SSF55729">
    <property type="entry name" value="Acyl-CoA N-acyltransferases (Nat)"/>
    <property type="match status" value="2"/>
</dbReference>
<dbReference type="PROSITE" id="PS51186">
    <property type="entry name" value="GNAT"/>
    <property type="match status" value="2"/>
</dbReference>
<dbReference type="Pfam" id="PF08241">
    <property type="entry name" value="Methyltransf_11"/>
    <property type="match status" value="1"/>
</dbReference>
<dbReference type="PANTHER" id="PTHR43420">
    <property type="entry name" value="ACETYLTRANSFERASE"/>
    <property type="match status" value="1"/>
</dbReference>
<dbReference type="InterPro" id="IPR016181">
    <property type="entry name" value="Acyl_CoA_acyltransferase"/>
</dbReference>
<evidence type="ECO:0000313" key="6">
    <source>
        <dbReference type="Proteomes" id="UP001190700"/>
    </source>
</evidence>
<evidence type="ECO:0000256" key="2">
    <source>
        <dbReference type="ARBA" id="ARBA00023315"/>
    </source>
</evidence>
<evidence type="ECO:0000259" key="4">
    <source>
        <dbReference type="PROSITE" id="PS51186"/>
    </source>
</evidence>
<dbReference type="InterPro" id="IPR013216">
    <property type="entry name" value="Methyltransf_11"/>
</dbReference>
<protein>
    <recommendedName>
        <fullName evidence="4">N-acetyltransferase domain-containing protein</fullName>
    </recommendedName>
</protein>
<feature type="domain" description="N-acetyltransferase" evidence="4">
    <location>
        <begin position="118"/>
        <end position="272"/>
    </location>
</feature>
<accession>A0AAE0BDR0</accession>
<dbReference type="SUPFAM" id="SSF53335">
    <property type="entry name" value="S-adenosyl-L-methionine-dependent methyltransferases"/>
    <property type="match status" value="1"/>
</dbReference>
<dbReference type="CDD" id="cd04301">
    <property type="entry name" value="NAT_SF"/>
    <property type="match status" value="2"/>
</dbReference>
<name>A0AAE0BDR0_9CHLO</name>
<feature type="compositionally biased region" description="Low complexity" evidence="3">
    <location>
        <begin position="476"/>
        <end position="489"/>
    </location>
</feature>
<feature type="compositionally biased region" description="Basic and acidic residues" evidence="3">
    <location>
        <begin position="52"/>
        <end position="65"/>
    </location>
</feature>
<dbReference type="PANTHER" id="PTHR43420:SF44">
    <property type="entry name" value="ACETYLTRANSFERASE YPEA"/>
    <property type="match status" value="1"/>
</dbReference>
<proteinExistence type="predicted"/>
<dbReference type="Proteomes" id="UP001190700">
    <property type="component" value="Unassembled WGS sequence"/>
</dbReference>
<sequence>MDQNIVDSRYEYSKFCEDSAQSKALKITEAVVPDVKFPQNAQTRLQNKHECSLRQDKENATRNQRDNMPPSTGHACAVAPLGSAYVSSSNVKQVSPAPHSSTDAAFSIRRAGAEADDIVIQNWRAMWLEAGVPTSELCVDFATRTQAFIHSARADLHYQTFVAVDAHGEIIGSLGCQQWAGPVPLSVKPSSFNLGSVWGVYVHPEHRKHGVATALMQHCIEHWRTIGCLRGILLYASEEGRRVYERLGFGPGNAMVLDGVQSHNETVISPAPHSSTDAAFSIRRAGAEADDIVIQNWRAMWLEAGVPTSELCVDFATRTQAFIHSARADLHYQTFVAVDAHGEIIGSLGCQQWAGPVPLSVKPSSFNLGSVWGVYVHPEHRKHGVATALMQHCIEHWRTIGCLRGILLYASEEGRRVYERLGFGPGNAMVLDGVQSHNETGQRDAAAGARQSPALPFAPGEPCEPGADTHAEFADARAASSAAASGAPAMQDQDPGGVVPEDAIVALRARLGSTASPSCHTHSSERLRQLLLTVPLQQSALYGRRPCDGVNPELRSSGTSATHLERLRDDAETSDGCSLAETSSHQVSTLAQELAAIVDVQKQFGLYVDPMNNWFTQNLHRFGGGFDMSRWDAAQVAHKFDRLSRHWEDFVTGSGYAAVFNWLVQQGQSTLSEEGALHRNGRILDVACGIGLMTQTLRLLGYQGYAIGTDISPSMLEKARSRDCFDELHVADVNIGMPFVGTNSVDVCICTGASELLDIPTLLSACARVTVRGTGELWVSFQLEVHDDSCLPNPTAHQHVYGISREAATEALRQAGFNIISLQNCGEAFWTPGKSGELSPVPYIFVRARRNSQ</sequence>
<evidence type="ECO:0000256" key="3">
    <source>
        <dbReference type="SAM" id="MobiDB-lite"/>
    </source>
</evidence>
<gene>
    <name evidence="5" type="ORF">CYMTET_55036</name>
</gene>
<keyword evidence="1" id="KW-0808">Transferase</keyword>
<dbReference type="AlphaFoldDB" id="A0AAE0BDR0"/>
<evidence type="ECO:0000313" key="5">
    <source>
        <dbReference type="EMBL" id="KAK3234718.1"/>
    </source>
</evidence>
<organism evidence="5 6">
    <name type="scientific">Cymbomonas tetramitiformis</name>
    <dbReference type="NCBI Taxonomy" id="36881"/>
    <lineage>
        <taxon>Eukaryota</taxon>
        <taxon>Viridiplantae</taxon>
        <taxon>Chlorophyta</taxon>
        <taxon>Pyramimonadophyceae</taxon>
        <taxon>Pyramimonadales</taxon>
        <taxon>Pyramimonadaceae</taxon>
        <taxon>Cymbomonas</taxon>
    </lineage>
</organism>
<dbReference type="InterPro" id="IPR029063">
    <property type="entry name" value="SAM-dependent_MTases_sf"/>
</dbReference>
<dbReference type="InterPro" id="IPR000182">
    <property type="entry name" value="GNAT_dom"/>
</dbReference>
<dbReference type="Pfam" id="PF00583">
    <property type="entry name" value="Acetyltransf_1"/>
    <property type="match status" value="2"/>
</dbReference>
<feature type="region of interest" description="Disordered" evidence="3">
    <location>
        <begin position="438"/>
        <end position="498"/>
    </location>
</feature>
<dbReference type="CDD" id="cd02440">
    <property type="entry name" value="AdoMet_MTases"/>
    <property type="match status" value="1"/>
</dbReference>
<comment type="caution">
    <text evidence="5">The sequence shown here is derived from an EMBL/GenBank/DDBJ whole genome shotgun (WGS) entry which is preliminary data.</text>
</comment>
<reference evidence="5 6" key="1">
    <citation type="journal article" date="2015" name="Genome Biol. Evol.">
        <title>Comparative Genomics of a Bacterivorous Green Alga Reveals Evolutionary Causalities and Consequences of Phago-Mixotrophic Mode of Nutrition.</title>
        <authorList>
            <person name="Burns J.A."/>
            <person name="Paasch A."/>
            <person name="Narechania A."/>
            <person name="Kim E."/>
        </authorList>
    </citation>
    <scope>NUCLEOTIDE SEQUENCE [LARGE SCALE GENOMIC DNA]</scope>
    <source>
        <strain evidence="5 6">PLY_AMNH</strain>
    </source>
</reference>
<dbReference type="Gene3D" id="3.40.630.30">
    <property type="match status" value="2"/>
</dbReference>
<dbReference type="GO" id="GO:0008757">
    <property type="term" value="F:S-adenosylmethionine-dependent methyltransferase activity"/>
    <property type="evidence" value="ECO:0007669"/>
    <property type="project" value="InterPro"/>
</dbReference>
<keyword evidence="6" id="KW-1185">Reference proteome</keyword>
<dbReference type="GO" id="GO:0016747">
    <property type="term" value="F:acyltransferase activity, transferring groups other than amino-acyl groups"/>
    <property type="evidence" value="ECO:0007669"/>
    <property type="project" value="InterPro"/>
</dbReference>
<evidence type="ECO:0000256" key="1">
    <source>
        <dbReference type="ARBA" id="ARBA00022679"/>
    </source>
</evidence>
<keyword evidence="2" id="KW-0012">Acyltransferase</keyword>
<dbReference type="Gene3D" id="3.40.50.150">
    <property type="entry name" value="Vaccinia Virus protein VP39"/>
    <property type="match status" value="1"/>
</dbReference>
<dbReference type="EMBL" id="LGRX02035479">
    <property type="protein sequence ID" value="KAK3234718.1"/>
    <property type="molecule type" value="Genomic_DNA"/>
</dbReference>